<name>A0A212T9G2_9BACT</name>
<dbReference type="RefSeq" id="WP_088841986.1">
    <property type="nucleotide sequence ID" value="NZ_FYEW01000001.1"/>
</dbReference>
<organism evidence="1 2">
    <name type="scientific">Hymenobacter gelipurpurascens</name>
    <dbReference type="NCBI Taxonomy" id="89968"/>
    <lineage>
        <taxon>Bacteria</taxon>
        <taxon>Pseudomonadati</taxon>
        <taxon>Bacteroidota</taxon>
        <taxon>Cytophagia</taxon>
        <taxon>Cytophagales</taxon>
        <taxon>Hymenobacteraceae</taxon>
        <taxon>Hymenobacter</taxon>
    </lineage>
</organism>
<evidence type="ECO:0000313" key="1">
    <source>
        <dbReference type="EMBL" id="SNC62434.1"/>
    </source>
</evidence>
<reference evidence="2" key="1">
    <citation type="submission" date="2017-06" db="EMBL/GenBank/DDBJ databases">
        <authorList>
            <person name="Varghese N."/>
            <person name="Submissions S."/>
        </authorList>
    </citation>
    <scope>NUCLEOTIDE SEQUENCE [LARGE SCALE GENOMIC DNA]</scope>
    <source>
        <strain evidence="2">DSM 11116</strain>
    </source>
</reference>
<gene>
    <name evidence="1" type="ORF">SAMN06265337_0669</name>
</gene>
<dbReference type="AlphaFoldDB" id="A0A212T9G2"/>
<proteinExistence type="predicted"/>
<evidence type="ECO:0000313" key="2">
    <source>
        <dbReference type="Proteomes" id="UP000198131"/>
    </source>
</evidence>
<sequence length="130" mass="14375">MVVSTPIPLYKLQTPKGPVSISQPQPKDQLAVRTKADKKDEADEYELLPIIGWARGLDGELSLYTKGFDSSLFRLALEDGCEEEFFFAGQVPATLREYRLDEYAAGALLYFPAPAEHATIMQVSHLSIAA</sequence>
<accession>A0A212T9G2</accession>
<keyword evidence="2" id="KW-1185">Reference proteome</keyword>
<dbReference type="Proteomes" id="UP000198131">
    <property type="component" value="Unassembled WGS sequence"/>
</dbReference>
<dbReference type="OrthoDB" id="881728at2"/>
<dbReference type="EMBL" id="FYEW01000001">
    <property type="protein sequence ID" value="SNC62434.1"/>
    <property type="molecule type" value="Genomic_DNA"/>
</dbReference>
<protein>
    <submittedName>
        <fullName evidence="1">Uncharacterized protein</fullName>
    </submittedName>
</protein>